<evidence type="ECO:0000313" key="2">
    <source>
        <dbReference type="Proteomes" id="UP000298663"/>
    </source>
</evidence>
<comment type="caution">
    <text evidence="1">The sequence shown here is derived from an EMBL/GenBank/DDBJ whole genome shotgun (WGS) entry which is preliminary data.</text>
</comment>
<evidence type="ECO:0000313" key="1">
    <source>
        <dbReference type="EMBL" id="TKR80548.1"/>
    </source>
</evidence>
<dbReference type="OrthoDB" id="10548248at2759"/>
<sequence>MDSNYNQSNQVSALASHYYDYQEQYEQPTTDPNFDFYDFTFGPQTTQPTFPDFSFNPPQYLPSNPNLTSEIKYLNYNVSF</sequence>
<name>A0A4U5NCL7_STECR</name>
<dbReference type="AlphaFoldDB" id="A0A4U5NCL7"/>
<reference evidence="1 2" key="1">
    <citation type="journal article" date="2015" name="Genome Biol.">
        <title>Comparative genomics of Steinernema reveals deeply conserved gene regulatory networks.</title>
        <authorList>
            <person name="Dillman A.R."/>
            <person name="Macchietto M."/>
            <person name="Porter C.F."/>
            <person name="Rogers A."/>
            <person name="Williams B."/>
            <person name="Antoshechkin I."/>
            <person name="Lee M.M."/>
            <person name="Goodwin Z."/>
            <person name="Lu X."/>
            <person name="Lewis E.E."/>
            <person name="Goodrich-Blair H."/>
            <person name="Stock S.P."/>
            <person name="Adams B.J."/>
            <person name="Sternberg P.W."/>
            <person name="Mortazavi A."/>
        </authorList>
    </citation>
    <scope>NUCLEOTIDE SEQUENCE [LARGE SCALE GENOMIC DNA]</scope>
    <source>
        <strain evidence="1 2">ALL</strain>
    </source>
</reference>
<dbReference type="EMBL" id="AZBU02000004">
    <property type="protein sequence ID" value="TKR80548.1"/>
    <property type="molecule type" value="Genomic_DNA"/>
</dbReference>
<accession>A0A4U5NCL7</accession>
<organism evidence="1 2">
    <name type="scientific">Steinernema carpocapsae</name>
    <name type="common">Entomopathogenic nematode</name>
    <dbReference type="NCBI Taxonomy" id="34508"/>
    <lineage>
        <taxon>Eukaryota</taxon>
        <taxon>Metazoa</taxon>
        <taxon>Ecdysozoa</taxon>
        <taxon>Nematoda</taxon>
        <taxon>Chromadorea</taxon>
        <taxon>Rhabditida</taxon>
        <taxon>Tylenchina</taxon>
        <taxon>Panagrolaimomorpha</taxon>
        <taxon>Strongyloidoidea</taxon>
        <taxon>Steinernematidae</taxon>
        <taxon>Steinernema</taxon>
    </lineage>
</organism>
<proteinExistence type="predicted"/>
<keyword evidence="2" id="KW-1185">Reference proteome</keyword>
<dbReference type="Proteomes" id="UP000298663">
    <property type="component" value="Unassembled WGS sequence"/>
</dbReference>
<protein>
    <submittedName>
        <fullName evidence="1">Uncharacterized protein</fullName>
    </submittedName>
</protein>
<reference evidence="1 2" key="2">
    <citation type="journal article" date="2019" name="G3 (Bethesda)">
        <title>Hybrid Assembly of the Genome of the Entomopathogenic Nematode Steinernema carpocapsae Identifies the X-Chromosome.</title>
        <authorList>
            <person name="Serra L."/>
            <person name="Macchietto M."/>
            <person name="Macias-Munoz A."/>
            <person name="McGill C.J."/>
            <person name="Rodriguez I.M."/>
            <person name="Rodriguez B."/>
            <person name="Murad R."/>
            <person name="Mortazavi A."/>
        </authorList>
    </citation>
    <scope>NUCLEOTIDE SEQUENCE [LARGE SCALE GENOMIC DNA]</scope>
    <source>
        <strain evidence="1 2">ALL</strain>
    </source>
</reference>
<gene>
    <name evidence="1" type="ORF">L596_014606</name>
</gene>